<accession>A0ABV8ALX6</accession>
<evidence type="ECO:0000313" key="1">
    <source>
        <dbReference type="EMBL" id="MFC3879017.1"/>
    </source>
</evidence>
<dbReference type="RefSeq" id="WP_377903039.1">
    <property type="nucleotide sequence ID" value="NZ_JBHRZS010000003.1"/>
</dbReference>
<reference evidence="2" key="1">
    <citation type="journal article" date="2019" name="Int. J. Syst. Evol. Microbiol.">
        <title>The Global Catalogue of Microorganisms (GCM) 10K type strain sequencing project: providing services to taxonomists for standard genome sequencing and annotation.</title>
        <authorList>
            <consortium name="The Broad Institute Genomics Platform"/>
            <consortium name="The Broad Institute Genome Sequencing Center for Infectious Disease"/>
            <person name="Wu L."/>
            <person name="Ma J."/>
        </authorList>
    </citation>
    <scope>NUCLEOTIDE SEQUENCE [LARGE SCALE GENOMIC DNA]</scope>
    <source>
        <strain evidence="2">CCUG 60523</strain>
    </source>
</reference>
<dbReference type="PROSITE" id="PS51257">
    <property type="entry name" value="PROKAR_LIPOPROTEIN"/>
    <property type="match status" value="1"/>
</dbReference>
<dbReference type="InterPro" id="IPR025345">
    <property type="entry name" value="DUF4249"/>
</dbReference>
<name>A0ABV8ALX6_9BACT</name>
<proteinExistence type="predicted"/>
<comment type="caution">
    <text evidence="1">The sequence shown here is derived from an EMBL/GenBank/DDBJ whole genome shotgun (WGS) entry which is preliminary data.</text>
</comment>
<dbReference type="Pfam" id="PF14054">
    <property type="entry name" value="DUF4249"/>
    <property type="match status" value="1"/>
</dbReference>
<keyword evidence="2" id="KW-1185">Reference proteome</keyword>
<dbReference type="EMBL" id="JBHRZS010000003">
    <property type="protein sequence ID" value="MFC3879017.1"/>
    <property type="molecule type" value="Genomic_DNA"/>
</dbReference>
<protein>
    <submittedName>
        <fullName evidence="1">DUF4249 domain-containing protein</fullName>
    </submittedName>
</protein>
<organism evidence="1 2">
    <name type="scientific">Algoriphagus namhaensis</name>
    <dbReference type="NCBI Taxonomy" id="915353"/>
    <lineage>
        <taxon>Bacteria</taxon>
        <taxon>Pseudomonadati</taxon>
        <taxon>Bacteroidota</taxon>
        <taxon>Cytophagia</taxon>
        <taxon>Cytophagales</taxon>
        <taxon>Cyclobacteriaceae</taxon>
        <taxon>Algoriphagus</taxon>
    </lineage>
</organism>
<gene>
    <name evidence="1" type="ORF">ACFOSV_02460</name>
</gene>
<sequence length="348" mass="39104">MKKQFWLVMLIFCGCIDPYVVEVPAGPQYLTVEGLITTQNGPHQIRLTRGDTYGSIFEGLIRPVRSATVIIRDDLGEVTFLEENLDNRGSYLTPVNFRAEVGRSYTLQIQLIEGEVYTSLPEKVLPTPPIKKLSYQSVTVPVEGELNPASGVQLIVDIDDPAEEDNFYFWRNGPATYVLETRPDLYFTPPPGRAPAPKDCCFICYQTEVTGNQSIFIAQDDNFNGLSTQIPVAFIPDNGRRFVDTYRVDLRQINVSREAYRFLRLVKQQSEISGSVFDPPPANIRGNMISLDNPDEVVLGYFMAGGEVKERIYINGAQLDFRQPQAIIPDDCRVVEGSKLNPPADWNP</sequence>
<evidence type="ECO:0000313" key="2">
    <source>
        <dbReference type="Proteomes" id="UP001595805"/>
    </source>
</evidence>
<dbReference type="Proteomes" id="UP001595805">
    <property type="component" value="Unassembled WGS sequence"/>
</dbReference>